<gene>
    <name evidence="2" type="ORF">HID58_096004</name>
</gene>
<comment type="caution">
    <text evidence="2">The sequence shown here is derived from an EMBL/GenBank/DDBJ whole genome shotgun (WGS) entry which is preliminary data.</text>
</comment>
<dbReference type="PANTHER" id="PTHR35488">
    <property type="entry name" value="OS05G0358900 PROTEIN-RELATED"/>
    <property type="match status" value="1"/>
</dbReference>
<name>A0ABQ7X448_BRANA</name>
<dbReference type="EMBL" id="JAGKQM010002270">
    <property type="protein sequence ID" value="KAH0849870.1"/>
    <property type="molecule type" value="Genomic_DNA"/>
</dbReference>
<evidence type="ECO:0000313" key="2">
    <source>
        <dbReference type="EMBL" id="KAH0849870.1"/>
    </source>
</evidence>
<dbReference type="PANTHER" id="PTHR35488:SF3">
    <property type="entry name" value="DUF4005 DOMAIN-CONTAINING PROTEIN"/>
    <property type="match status" value="1"/>
</dbReference>
<sequence>MAQMANLHHRRRQRRLSGQELSRRNRFDVDVESGLLNGESNRVWHAVPYDDERPSSGPIAGTLTPARKGDVAVPYLSLREHNMEQQQRISISSSPIYLVT</sequence>
<evidence type="ECO:0000256" key="1">
    <source>
        <dbReference type="SAM" id="MobiDB-lite"/>
    </source>
</evidence>
<proteinExistence type="predicted"/>
<evidence type="ECO:0000313" key="3">
    <source>
        <dbReference type="Proteomes" id="UP000824890"/>
    </source>
</evidence>
<protein>
    <submittedName>
        <fullName evidence="2">Uncharacterized protein</fullName>
    </submittedName>
</protein>
<keyword evidence="3" id="KW-1185">Reference proteome</keyword>
<accession>A0ABQ7X448</accession>
<organism evidence="2 3">
    <name type="scientific">Brassica napus</name>
    <name type="common">Rape</name>
    <dbReference type="NCBI Taxonomy" id="3708"/>
    <lineage>
        <taxon>Eukaryota</taxon>
        <taxon>Viridiplantae</taxon>
        <taxon>Streptophyta</taxon>
        <taxon>Embryophyta</taxon>
        <taxon>Tracheophyta</taxon>
        <taxon>Spermatophyta</taxon>
        <taxon>Magnoliopsida</taxon>
        <taxon>eudicotyledons</taxon>
        <taxon>Gunneridae</taxon>
        <taxon>Pentapetalae</taxon>
        <taxon>rosids</taxon>
        <taxon>malvids</taxon>
        <taxon>Brassicales</taxon>
        <taxon>Brassicaceae</taxon>
        <taxon>Brassiceae</taxon>
        <taxon>Brassica</taxon>
    </lineage>
</organism>
<dbReference type="Proteomes" id="UP000824890">
    <property type="component" value="Unassembled WGS sequence"/>
</dbReference>
<reference evidence="2 3" key="1">
    <citation type="submission" date="2021-05" db="EMBL/GenBank/DDBJ databases">
        <title>Genome Assembly of Synthetic Allotetraploid Brassica napus Reveals Homoeologous Exchanges between Subgenomes.</title>
        <authorList>
            <person name="Davis J.T."/>
        </authorList>
    </citation>
    <scope>NUCLEOTIDE SEQUENCE [LARGE SCALE GENOMIC DNA]</scope>
    <source>
        <strain evidence="3">cv. Da-Ae</strain>
        <tissue evidence="2">Seedling</tissue>
    </source>
</reference>
<feature type="region of interest" description="Disordered" evidence="1">
    <location>
        <begin position="1"/>
        <end position="23"/>
    </location>
</feature>